<proteinExistence type="predicted"/>
<reference evidence="4 5" key="1">
    <citation type="submission" date="2018-10" db="EMBL/GenBank/DDBJ databases">
        <title>Genome sequences of five Lactobacillus pentosus strains isolated from brines of traditionally fermented spanish-style green table olives and differences between them.</title>
        <authorList>
            <person name="Jimenez Diaz R."/>
        </authorList>
    </citation>
    <scope>NUCLEOTIDE SEQUENCE [LARGE SCALE GENOMIC DNA]</scope>
    <source>
        <strain evidence="4 5">IG8</strain>
    </source>
</reference>
<name>A0AB37REU3_LACPE</name>
<sequence length="514" mass="59265">MDGKVKLTYKLSPEAKRNNNPSRAWEVLFQKYNIVSQIEQQGYFDIKTSQMMRNSDVRKLWNEKYTNTIPDNRNILKFDFSADLPNVFKAYKLQIMPLGKDTYRIAPFNMYCNLTDEEVPIHPITSPIKISSLDFNKVTTEPNAQTVAEITGMFAYIFNDINNKNRTVVSTLSGKNNVDSLSFSVNSSLNNMAPINFNIKNWQSEIDGVYESEESILIIESKMKLPKDFNIRQLFIPRLLIEQIMMTTKIHKDVYAGYFVKTKDVYMFNIYQFTDLHNMNSIELYKQYKFRLSDNADYIYSPNTADQVAYDLVNVHSVKHLIDAQPLGNHYPRYESGVFVSYPQANNLQLALDYLDMLTHGKNYRTINDEIVPTDSTEAFIDTFKYAGRQHDYYLNLLGYFHLIDHPKDKPQATIVTDTGSRILAMSVEGQSQLLLKLFAQRSSFRITLLKLLKNDTDTKQTVIDEILKETSALPESNQLGPSTINRRASCVINLCKQLLTLMGVYDGKRTITH</sequence>
<dbReference type="Proteomes" id="UP000281061">
    <property type="component" value="Unassembled WGS sequence"/>
</dbReference>
<feature type="domain" description="DUF7226" evidence="3">
    <location>
        <begin position="378"/>
        <end position="494"/>
    </location>
</feature>
<protein>
    <submittedName>
        <fullName evidence="4">Uncharacterized protein</fullName>
    </submittedName>
</protein>
<feature type="domain" description="DUF6996" evidence="1">
    <location>
        <begin position="23"/>
        <end position="105"/>
    </location>
</feature>
<dbReference type="AlphaFoldDB" id="A0AB37REU3"/>
<dbReference type="InterPro" id="IPR054266">
    <property type="entry name" value="DUF6997"/>
</dbReference>
<organism evidence="4 5">
    <name type="scientific">Lactiplantibacillus pentosus</name>
    <name type="common">Lactobacillus pentosus</name>
    <dbReference type="NCBI Taxonomy" id="1589"/>
    <lineage>
        <taxon>Bacteria</taxon>
        <taxon>Bacillati</taxon>
        <taxon>Bacillota</taxon>
        <taxon>Bacilli</taxon>
        <taxon>Lactobacillales</taxon>
        <taxon>Lactobacillaceae</taxon>
        <taxon>Lactiplantibacillus</taxon>
    </lineage>
</organism>
<evidence type="ECO:0000259" key="3">
    <source>
        <dbReference type="Pfam" id="PF23871"/>
    </source>
</evidence>
<dbReference type="EMBL" id="RDCL01000090">
    <property type="protein sequence ID" value="RMW52540.1"/>
    <property type="molecule type" value="Genomic_DNA"/>
</dbReference>
<dbReference type="InterPro" id="IPR055650">
    <property type="entry name" value="DUF7226"/>
</dbReference>
<dbReference type="InterPro" id="IPR054265">
    <property type="entry name" value="DUF6996"/>
</dbReference>
<evidence type="ECO:0000313" key="4">
    <source>
        <dbReference type="EMBL" id="RMW52540.1"/>
    </source>
</evidence>
<evidence type="ECO:0000259" key="2">
    <source>
        <dbReference type="Pfam" id="PF22518"/>
    </source>
</evidence>
<dbReference type="Pfam" id="PF23871">
    <property type="entry name" value="DUF7226"/>
    <property type="match status" value="1"/>
</dbReference>
<dbReference type="Pfam" id="PF22515">
    <property type="entry name" value="DUF6996"/>
    <property type="match status" value="1"/>
</dbReference>
<evidence type="ECO:0000313" key="5">
    <source>
        <dbReference type="Proteomes" id="UP000281061"/>
    </source>
</evidence>
<evidence type="ECO:0000259" key="1">
    <source>
        <dbReference type="Pfam" id="PF22515"/>
    </source>
</evidence>
<gene>
    <name evidence="4" type="ORF">D6U17_13425</name>
</gene>
<feature type="domain" description="DUF6997" evidence="2">
    <location>
        <begin position="107"/>
        <end position="290"/>
    </location>
</feature>
<dbReference type="Pfam" id="PF22518">
    <property type="entry name" value="DUF6997"/>
    <property type="match status" value="1"/>
</dbReference>
<comment type="caution">
    <text evidence="4">The sequence shown here is derived from an EMBL/GenBank/DDBJ whole genome shotgun (WGS) entry which is preliminary data.</text>
</comment>
<dbReference type="RefSeq" id="WP_122211998.1">
    <property type="nucleotide sequence ID" value="NZ_RDCH01000078.1"/>
</dbReference>
<accession>A0AB37REU3</accession>